<keyword evidence="4" id="KW-1185">Reference proteome</keyword>
<name>A0A812S458_SYMPI</name>
<dbReference type="Proteomes" id="UP000649617">
    <property type="component" value="Unassembled WGS sequence"/>
</dbReference>
<sequence length="212" mass="23179">ALNAMYLSFPHFATQHLDSAEDFIVLSIPALIYVFMANEMARHVETASKQRSLAAGSVLHLSGRKVMEAWPNLEHVVGTTLQSAIDSEGPVILRSRLQLERVTYVWSQSPPMHGSVFSPSGYRALAPWAHYATLMAICRAKGSLTQAIIIVNVILLVIMGLSSSCLCLTLKQGIPPPPAAVRAAMESPSQLELQNQASWQGNEHEDHRSRPG</sequence>
<keyword evidence="2" id="KW-0812">Transmembrane</keyword>
<feature type="compositionally biased region" description="Basic and acidic residues" evidence="1">
    <location>
        <begin position="202"/>
        <end position="212"/>
    </location>
</feature>
<evidence type="ECO:0000256" key="1">
    <source>
        <dbReference type="SAM" id="MobiDB-lite"/>
    </source>
</evidence>
<feature type="non-terminal residue" evidence="3">
    <location>
        <position position="1"/>
    </location>
</feature>
<dbReference type="OrthoDB" id="430595at2759"/>
<organism evidence="3 4">
    <name type="scientific">Symbiodinium pilosum</name>
    <name type="common">Dinoflagellate</name>
    <dbReference type="NCBI Taxonomy" id="2952"/>
    <lineage>
        <taxon>Eukaryota</taxon>
        <taxon>Sar</taxon>
        <taxon>Alveolata</taxon>
        <taxon>Dinophyceae</taxon>
        <taxon>Suessiales</taxon>
        <taxon>Symbiodiniaceae</taxon>
        <taxon>Symbiodinium</taxon>
    </lineage>
</organism>
<keyword evidence="2" id="KW-1133">Transmembrane helix</keyword>
<feature type="compositionally biased region" description="Polar residues" evidence="1">
    <location>
        <begin position="187"/>
        <end position="201"/>
    </location>
</feature>
<evidence type="ECO:0000256" key="2">
    <source>
        <dbReference type="SAM" id="Phobius"/>
    </source>
</evidence>
<comment type="caution">
    <text evidence="3">The sequence shown here is derived from an EMBL/GenBank/DDBJ whole genome shotgun (WGS) entry which is preliminary data.</text>
</comment>
<dbReference type="AlphaFoldDB" id="A0A812S458"/>
<evidence type="ECO:0000313" key="4">
    <source>
        <dbReference type="Proteomes" id="UP000649617"/>
    </source>
</evidence>
<reference evidence="3" key="1">
    <citation type="submission" date="2021-02" db="EMBL/GenBank/DDBJ databases">
        <authorList>
            <person name="Dougan E. K."/>
            <person name="Rhodes N."/>
            <person name="Thang M."/>
            <person name="Chan C."/>
        </authorList>
    </citation>
    <scope>NUCLEOTIDE SEQUENCE</scope>
</reference>
<proteinExistence type="predicted"/>
<accession>A0A812S458</accession>
<evidence type="ECO:0000313" key="3">
    <source>
        <dbReference type="EMBL" id="CAE7463467.1"/>
    </source>
</evidence>
<feature type="transmembrane region" description="Helical" evidence="2">
    <location>
        <begin position="23"/>
        <end position="41"/>
    </location>
</feature>
<protein>
    <submittedName>
        <fullName evidence="3">MNS3 protein</fullName>
    </submittedName>
</protein>
<gene>
    <name evidence="3" type="primary">MNS3</name>
    <name evidence="3" type="ORF">SPIL2461_LOCUS11602</name>
</gene>
<feature type="region of interest" description="Disordered" evidence="1">
    <location>
        <begin position="184"/>
        <end position="212"/>
    </location>
</feature>
<dbReference type="EMBL" id="CAJNIZ010022692">
    <property type="protein sequence ID" value="CAE7463467.1"/>
    <property type="molecule type" value="Genomic_DNA"/>
</dbReference>
<keyword evidence="2" id="KW-0472">Membrane</keyword>
<feature type="transmembrane region" description="Helical" evidence="2">
    <location>
        <begin position="144"/>
        <end position="162"/>
    </location>
</feature>